<reference evidence="4" key="1">
    <citation type="journal article" date="2020" name="Microorganisms">
        <title>Reliable Identification of Environmental Pseudomonas Isolates Using the rpoD Gene.</title>
        <authorList>
            <consortium name="The Broad Institute Genome Sequencing Platform"/>
            <person name="Girard L."/>
            <person name="Lood C."/>
            <person name="Rokni-Zadeh H."/>
            <person name="van Noort V."/>
            <person name="Lavigne R."/>
            <person name="De Mot R."/>
        </authorList>
    </citation>
    <scope>NUCLEOTIDE SEQUENCE</scope>
    <source>
        <strain evidence="4">SWRI10</strain>
    </source>
</reference>
<dbReference type="InterPro" id="IPR050832">
    <property type="entry name" value="Bact_Acetyltransf"/>
</dbReference>
<keyword evidence="1" id="KW-0808">Transferase</keyword>
<dbReference type="EMBL" id="JABWRE010000025">
    <property type="protein sequence ID" value="MBC3443562.1"/>
    <property type="molecule type" value="Genomic_DNA"/>
</dbReference>
<proteinExistence type="predicted"/>
<dbReference type="Proteomes" id="UP000599879">
    <property type="component" value="Unassembled WGS sequence"/>
</dbReference>
<dbReference type="Gene3D" id="3.40.630.30">
    <property type="match status" value="1"/>
</dbReference>
<sequence length="153" mass="17583">MTLRLRPAQVTDLPSIYQGEQAYIQRWEPAHETAWRLQLERHLRRWVDNFERLTVALIDEQFAGYALWTAEQGTAELCTIHVSERYRRNGVGRTLLDRYSADALSLGFTQLALSVRPDNPARYLYEQAGFICTGTGTHDYLRYQRCLVGGGCA</sequence>
<evidence type="ECO:0000313" key="4">
    <source>
        <dbReference type="EMBL" id="MBC3443562.1"/>
    </source>
</evidence>
<gene>
    <name evidence="5" type="ORF">HU737_012275</name>
    <name evidence="4" type="ORF">HU737_22955</name>
</gene>
<dbReference type="InterPro" id="IPR016181">
    <property type="entry name" value="Acyl_CoA_acyltransferase"/>
</dbReference>
<reference evidence="5" key="3">
    <citation type="submission" date="2021-06" db="EMBL/GenBank/DDBJ databases">
        <title>Updating the genus Pseudomonas: Description of 43 new species and partition of the Pseudomonas putida group.</title>
        <authorList>
            <person name="Girard L."/>
            <person name="Lood C."/>
            <person name="Vandamme P."/>
            <person name="Rokni-Zadeh H."/>
            <person name="Van Noort V."/>
            <person name="Hofte M."/>
            <person name="Lavigne R."/>
            <person name="De Mot R."/>
        </authorList>
    </citation>
    <scope>NUCLEOTIDE SEQUENCE</scope>
    <source>
        <strain evidence="5">SWRI10</strain>
    </source>
</reference>
<feature type="domain" description="N-acetyltransferase" evidence="3">
    <location>
        <begin position="3"/>
        <end position="149"/>
    </location>
</feature>
<dbReference type="InterPro" id="IPR000182">
    <property type="entry name" value="GNAT_dom"/>
</dbReference>
<accession>A0A923G3X4</accession>
<dbReference type="CDD" id="cd04301">
    <property type="entry name" value="NAT_SF"/>
    <property type="match status" value="1"/>
</dbReference>
<dbReference type="GO" id="GO:0016747">
    <property type="term" value="F:acyltransferase activity, transferring groups other than amino-acyl groups"/>
    <property type="evidence" value="ECO:0007669"/>
    <property type="project" value="InterPro"/>
</dbReference>
<dbReference type="RefSeq" id="WP_186557232.1">
    <property type="nucleotide sequence ID" value="NZ_JABWRE020000001.1"/>
</dbReference>
<dbReference type="PANTHER" id="PTHR43877">
    <property type="entry name" value="AMINOALKYLPHOSPHONATE N-ACETYLTRANSFERASE-RELATED-RELATED"/>
    <property type="match status" value="1"/>
</dbReference>
<dbReference type="AlphaFoldDB" id="A0A923G3X4"/>
<dbReference type="Pfam" id="PF00583">
    <property type="entry name" value="Acetyltransf_1"/>
    <property type="match status" value="1"/>
</dbReference>
<protein>
    <submittedName>
        <fullName evidence="4">GNAT family N-acetyltransferase</fullName>
    </submittedName>
</protein>
<evidence type="ECO:0000313" key="5">
    <source>
        <dbReference type="EMBL" id="MBV4536761.1"/>
    </source>
</evidence>
<dbReference type="PROSITE" id="PS51186">
    <property type="entry name" value="GNAT"/>
    <property type="match status" value="1"/>
</dbReference>
<dbReference type="EMBL" id="JABWRE020000001">
    <property type="protein sequence ID" value="MBV4536761.1"/>
    <property type="molecule type" value="Genomic_DNA"/>
</dbReference>
<dbReference type="SUPFAM" id="SSF55729">
    <property type="entry name" value="Acyl-CoA N-acyltransferases (Nat)"/>
    <property type="match status" value="1"/>
</dbReference>
<comment type="caution">
    <text evidence="4">The sequence shown here is derived from an EMBL/GenBank/DDBJ whole genome shotgun (WGS) entry which is preliminary data.</text>
</comment>
<organism evidence="4">
    <name type="scientific">Pseudomonas urmiensis</name>
    <dbReference type="NCBI Taxonomy" id="2745493"/>
    <lineage>
        <taxon>Bacteria</taxon>
        <taxon>Pseudomonadati</taxon>
        <taxon>Pseudomonadota</taxon>
        <taxon>Gammaproteobacteria</taxon>
        <taxon>Pseudomonadales</taxon>
        <taxon>Pseudomonadaceae</taxon>
        <taxon>Pseudomonas</taxon>
    </lineage>
</organism>
<evidence type="ECO:0000256" key="2">
    <source>
        <dbReference type="ARBA" id="ARBA00023315"/>
    </source>
</evidence>
<evidence type="ECO:0000256" key="1">
    <source>
        <dbReference type="ARBA" id="ARBA00022679"/>
    </source>
</evidence>
<name>A0A923G3X4_9PSED</name>
<keyword evidence="2" id="KW-0012">Acyltransferase</keyword>
<evidence type="ECO:0000259" key="3">
    <source>
        <dbReference type="PROSITE" id="PS51186"/>
    </source>
</evidence>
<reference evidence="4" key="2">
    <citation type="submission" date="2020-07" db="EMBL/GenBank/DDBJ databases">
        <authorList>
            <person name="Lood C."/>
            <person name="Girard L."/>
        </authorList>
    </citation>
    <scope>NUCLEOTIDE SEQUENCE</scope>
    <source>
        <strain evidence="4">SWRI10</strain>
    </source>
</reference>